<accession>A0ABR6GYP6</accession>
<reference evidence="1 2" key="1">
    <citation type="submission" date="2020-08" db="EMBL/GenBank/DDBJ databases">
        <title>Genomic Encyclopedia of Type Strains, Phase III (KMG-III): the genomes of soil and plant-associated and newly described type strains.</title>
        <authorList>
            <person name="Whitman W."/>
        </authorList>
    </citation>
    <scope>NUCLEOTIDE SEQUENCE [LARGE SCALE GENOMIC DNA]</scope>
    <source>
        <strain evidence="1 2">CECT 7247</strain>
    </source>
</reference>
<organism evidence="1 2">
    <name type="scientific">Roseateles terrae</name>
    <dbReference type="NCBI Taxonomy" id="431060"/>
    <lineage>
        <taxon>Bacteria</taxon>
        <taxon>Pseudomonadati</taxon>
        <taxon>Pseudomonadota</taxon>
        <taxon>Betaproteobacteria</taxon>
        <taxon>Burkholderiales</taxon>
        <taxon>Sphaerotilaceae</taxon>
        <taxon>Roseateles</taxon>
    </lineage>
</organism>
<gene>
    <name evidence="1" type="ORF">FHS28_004189</name>
</gene>
<evidence type="ECO:0000313" key="2">
    <source>
        <dbReference type="Proteomes" id="UP000574369"/>
    </source>
</evidence>
<protein>
    <submittedName>
        <fullName evidence="1">Uncharacterized protein</fullName>
    </submittedName>
</protein>
<comment type="caution">
    <text evidence="1">The sequence shown here is derived from an EMBL/GenBank/DDBJ whole genome shotgun (WGS) entry which is preliminary data.</text>
</comment>
<keyword evidence="2" id="KW-1185">Reference proteome</keyword>
<proteinExistence type="predicted"/>
<evidence type="ECO:0000313" key="1">
    <source>
        <dbReference type="EMBL" id="MBB3196767.1"/>
    </source>
</evidence>
<sequence>MAVSEEEGDVEAGDVMKAGHQDHDLLVSAPLNAAPPGVDVAKHGRERGEIERDVVVQIAARWQRHLVVRPLVDEFLVTDGNPGGGLRLRVAAVQTVIQHPSEIVSVDDSPDECLLRVEAGVNHGAVVLIVQVGVARC</sequence>
<dbReference type="EMBL" id="JACHXO010000008">
    <property type="protein sequence ID" value="MBB3196767.1"/>
    <property type="molecule type" value="Genomic_DNA"/>
</dbReference>
<dbReference type="Proteomes" id="UP000574369">
    <property type="component" value="Unassembled WGS sequence"/>
</dbReference>
<name>A0ABR6GYP6_9BURK</name>